<dbReference type="AlphaFoldDB" id="A0A6A5KG39"/>
<dbReference type="EMBL" id="ML975299">
    <property type="protein sequence ID" value="KAF1834596.1"/>
    <property type="molecule type" value="Genomic_DNA"/>
</dbReference>
<feature type="compositionally biased region" description="Basic and acidic residues" evidence="1">
    <location>
        <begin position="112"/>
        <end position="125"/>
    </location>
</feature>
<feature type="compositionally biased region" description="Basic and acidic residues" evidence="1">
    <location>
        <begin position="728"/>
        <end position="751"/>
    </location>
</feature>
<feature type="region of interest" description="Disordered" evidence="1">
    <location>
        <begin position="329"/>
        <end position="425"/>
    </location>
</feature>
<feature type="compositionally biased region" description="Low complexity" evidence="1">
    <location>
        <begin position="343"/>
        <end position="356"/>
    </location>
</feature>
<feature type="region of interest" description="Disordered" evidence="1">
    <location>
        <begin position="722"/>
        <end position="751"/>
    </location>
</feature>
<evidence type="ECO:0000256" key="1">
    <source>
        <dbReference type="SAM" id="MobiDB-lite"/>
    </source>
</evidence>
<proteinExistence type="predicted"/>
<name>A0A6A5KG39_9PLEO</name>
<feature type="compositionally biased region" description="Polar residues" evidence="1">
    <location>
        <begin position="73"/>
        <end position="84"/>
    </location>
</feature>
<evidence type="ECO:0000313" key="2">
    <source>
        <dbReference type="EMBL" id="KAF1834596.1"/>
    </source>
</evidence>
<feature type="region of interest" description="Disordered" evidence="1">
    <location>
        <begin position="655"/>
        <end position="678"/>
    </location>
</feature>
<feature type="region of interest" description="Disordered" evidence="1">
    <location>
        <begin position="505"/>
        <end position="539"/>
    </location>
</feature>
<accession>A0A6A5KG39</accession>
<sequence>MEQSTTPCGNARNITVGMNSSSQPHQRSPSTGDVLPATGFVASRVNSINMTNSGTQMSKHLGSPTPETKRRNSQSWVNSSNQLPSIAEEESDRGRQSRRAFIPSRRTKTPYQRRDTNGNGNDRDTLPSQNNPSSSTTLSRYRPSARMVYGPPTTSYTMMGSIVPPSLPHAMPAAPIPASNMSALDLPHSKGFPDDTLRSEHTSKVVETTETPIPAFKRGHRRKKTTISSMEELVPRRDPHKGIEYGTEAVRAVSAQYTHPSSTPARNTLPIFGACPGVLDCSSSLEDDNKPFLTQSEFDPGRFEPAVLDSKQDADATSSMDNLTTVIGNDTADMFDNSTPQKSISASEQEASLSSSTQEPVHLKPSHERKPSTESNDSGSTVASDSWNTFDPATLSPNATPEKDENHERPSSSLSNDSGSTIASDSYNIVDPETLSPQLTTQPTLRPVHPIRKRASTCIDLFTLSSIEARHLYPLETITYANAETGTDVRDFAFAALSARKKRVRFAPHSEHAPSVHYESDDEEGSVGTLVDLDDDDDDDEALRRGALRVVTVEDNDDDEIVGPSPESWDVDVIETIPTAQEDRHVDIKVRRAPTPTPTPNADNALKNEDDEDDEYLTSPIVGFFPGVVAIPIRSTQKPTPSPLSLFRNISAGLSKRKEKSRTESNIPLPDTPRPLLPTNTGILDRAFEFPARAPEGRAASLPVASSTPVVQRGHKRWGSLGRLLDGFGRKGGEGDVGAEQEKKKKREGLGRRISGRFKDVFLRES</sequence>
<feature type="compositionally biased region" description="Basic and acidic residues" evidence="1">
    <location>
        <begin position="401"/>
        <end position="410"/>
    </location>
</feature>
<feature type="compositionally biased region" description="Basic and acidic residues" evidence="1">
    <location>
        <begin position="361"/>
        <end position="372"/>
    </location>
</feature>
<organism evidence="2 3">
    <name type="scientific">Decorospora gaudefroyi</name>
    <dbReference type="NCBI Taxonomy" id="184978"/>
    <lineage>
        <taxon>Eukaryota</taxon>
        <taxon>Fungi</taxon>
        <taxon>Dikarya</taxon>
        <taxon>Ascomycota</taxon>
        <taxon>Pezizomycotina</taxon>
        <taxon>Dothideomycetes</taxon>
        <taxon>Pleosporomycetidae</taxon>
        <taxon>Pleosporales</taxon>
        <taxon>Pleosporineae</taxon>
        <taxon>Pleosporaceae</taxon>
        <taxon>Decorospora</taxon>
    </lineage>
</organism>
<dbReference type="OrthoDB" id="3690512at2759"/>
<keyword evidence="3" id="KW-1185">Reference proteome</keyword>
<evidence type="ECO:0000313" key="3">
    <source>
        <dbReference type="Proteomes" id="UP000800040"/>
    </source>
</evidence>
<feature type="compositionally biased region" description="Polar residues" evidence="1">
    <location>
        <begin position="44"/>
        <end position="58"/>
    </location>
</feature>
<feature type="compositionally biased region" description="Polar residues" evidence="1">
    <location>
        <begin position="411"/>
        <end position="425"/>
    </location>
</feature>
<dbReference type="Proteomes" id="UP000800040">
    <property type="component" value="Unassembled WGS sequence"/>
</dbReference>
<feature type="region of interest" description="Disordered" evidence="1">
    <location>
        <begin position="1"/>
        <end position="146"/>
    </location>
</feature>
<reference evidence="2" key="1">
    <citation type="submission" date="2020-01" db="EMBL/GenBank/DDBJ databases">
        <authorList>
            <consortium name="DOE Joint Genome Institute"/>
            <person name="Haridas S."/>
            <person name="Albert R."/>
            <person name="Binder M."/>
            <person name="Bloem J."/>
            <person name="Labutti K."/>
            <person name="Salamov A."/>
            <person name="Andreopoulos B."/>
            <person name="Baker S.E."/>
            <person name="Barry K."/>
            <person name="Bills G."/>
            <person name="Bluhm B.H."/>
            <person name="Cannon C."/>
            <person name="Castanera R."/>
            <person name="Culley D.E."/>
            <person name="Daum C."/>
            <person name="Ezra D."/>
            <person name="Gonzalez J.B."/>
            <person name="Henrissat B."/>
            <person name="Kuo A."/>
            <person name="Liang C."/>
            <person name="Lipzen A."/>
            <person name="Lutzoni F."/>
            <person name="Magnuson J."/>
            <person name="Mondo S."/>
            <person name="Nolan M."/>
            <person name="Ohm R."/>
            <person name="Pangilinan J."/>
            <person name="Park H.-J."/>
            <person name="Ramirez L."/>
            <person name="Alfaro M."/>
            <person name="Sun H."/>
            <person name="Tritt A."/>
            <person name="Yoshinaga Y."/>
            <person name="Zwiers L.-H."/>
            <person name="Turgeon B.G."/>
            <person name="Goodwin S.B."/>
            <person name="Spatafora J.W."/>
            <person name="Crous P.W."/>
            <person name="Grigoriev I.V."/>
        </authorList>
    </citation>
    <scope>NUCLEOTIDE SEQUENCE</scope>
    <source>
        <strain evidence="2">P77</strain>
    </source>
</reference>
<feature type="compositionally biased region" description="Polar residues" evidence="1">
    <location>
        <begin position="373"/>
        <end position="399"/>
    </location>
</feature>
<feature type="compositionally biased region" description="Polar residues" evidence="1">
    <location>
        <begin position="126"/>
        <end position="139"/>
    </location>
</feature>
<gene>
    <name evidence="2" type="ORF">BDW02DRAFT_647477</name>
</gene>
<feature type="compositionally biased region" description="Polar residues" evidence="1">
    <location>
        <begin position="1"/>
        <end position="31"/>
    </location>
</feature>
<protein>
    <submittedName>
        <fullName evidence="2">Uncharacterized protein</fullName>
    </submittedName>
</protein>